<dbReference type="GO" id="GO:0005524">
    <property type="term" value="F:ATP binding"/>
    <property type="evidence" value="ECO:0007669"/>
    <property type="project" value="InterPro"/>
</dbReference>
<dbReference type="OrthoDB" id="5330228at2759"/>
<evidence type="ECO:0000313" key="10">
    <source>
        <dbReference type="Proteomes" id="UP000799421"/>
    </source>
</evidence>
<dbReference type="InterPro" id="IPR038718">
    <property type="entry name" value="SNF2-like_sf"/>
</dbReference>
<feature type="domain" description="RING-type" evidence="8">
    <location>
        <begin position="732"/>
        <end position="770"/>
    </location>
</feature>
<keyword evidence="5" id="KW-0862">Zinc</keyword>
<dbReference type="InterPro" id="IPR001841">
    <property type="entry name" value="Znf_RING"/>
</dbReference>
<gene>
    <name evidence="9" type="ORF">K470DRAFT_268039</name>
</gene>
<dbReference type="InterPro" id="IPR013083">
    <property type="entry name" value="Znf_RING/FYVE/PHD"/>
</dbReference>
<keyword evidence="3 7" id="KW-0863">Zinc-finger</keyword>
<dbReference type="SUPFAM" id="SSF52540">
    <property type="entry name" value="P-loop containing nucleoside triphosphate hydrolases"/>
    <property type="match status" value="2"/>
</dbReference>
<organism evidence="9 10">
    <name type="scientific">Piedraia hortae CBS 480.64</name>
    <dbReference type="NCBI Taxonomy" id="1314780"/>
    <lineage>
        <taxon>Eukaryota</taxon>
        <taxon>Fungi</taxon>
        <taxon>Dikarya</taxon>
        <taxon>Ascomycota</taxon>
        <taxon>Pezizomycotina</taxon>
        <taxon>Dothideomycetes</taxon>
        <taxon>Dothideomycetidae</taxon>
        <taxon>Capnodiales</taxon>
        <taxon>Piedraiaceae</taxon>
        <taxon>Piedraia</taxon>
    </lineage>
</organism>
<evidence type="ECO:0000256" key="7">
    <source>
        <dbReference type="PROSITE-ProRule" id="PRU00175"/>
    </source>
</evidence>
<keyword evidence="1" id="KW-0479">Metal-binding</keyword>
<dbReference type="InterPro" id="IPR018957">
    <property type="entry name" value="Znf_C3HC4_RING-type"/>
</dbReference>
<dbReference type="PANTHER" id="PTHR45865:SF1">
    <property type="entry name" value="E3 UBIQUITIN-PROTEIN LIGASE SHPRH"/>
    <property type="match status" value="1"/>
</dbReference>
<dbReference type="InterPro" id="IPR049730">
    <property type="entry name" value="SNF2/RAD54-like_C"/>
</dbReference>
<dbReference type="InterPro" id="IPR001650">
    <property type="entry name" value="Helicase_C-like"/>
</dbReference>
<proteinExistence type="predicted"/>
<evidence type="ECO:0000256" key="1">
    <source>
        <dbReference type="ARBA" id="ARBA00022723"/>
    </source>
</evidence>
<name>A0A6A7C968_9PEZI</name>
<evidence type="ECO:0000313" key="9">
    <source>
        <dbReference type="EMBL" id="KAF2863619.1"/>
    </source>
</evidence>
<keyword evidence="6" id="KW-0067">ATP-binding</keyword>
<protein>
    <recommendedName>
        <fullName evidence="8">RING-type domain-containing protein</fullName>
    </recommendedName>
</protein>
<dbReference type="CDD" id="cd18793">
    <property type="entry name" value="SF2_C_SNF"/>
    <property type="match status" value="1"/>
</dbReference>
<keyword evidence="4" id="KW-0378">Hydrolase</keyword>
<dbReference type="GO" id="GO:0000209">
    <property type="term" value="P:protein polyubiquitination"/>
    <property type="evidence" value="ECO:0007669"/>
    <property type="project" value="TreeGrafter"/>
</dbReference>
<dbReference type="Gene3D" id="3.40.50.10810">
    <property type="entry name" value="Tandem AAA-ATPase domain"/>
    <property type="match status" value="1"/>
</dbReference>
<dbReference type="EMBL" id="MU005960">
    <property type="protein sequence ID" value="KAF2863619.1"/>
    <property type="molecule type" value="Genomic_DNA"/>
</dbReference>
<evidence type="ECO:0000259" key="8">
    <source>
        <dbReference type="PROSITE" id="PS50089"/>
    </source>
</evidence>
<dbReference type="AlphaFoldDB" id="A0A6A7C968"/>
<dbReference type="Gene3D" id="3.40.50.300">
    <property type="entry name" value="P-loop containing nucleotide triphosphate hydrolases"/>
    <property type="match status" value="1"/>
</dbReference>
<dbReference type="InterPro" id="IPR027417">
    <property type="entry name" value="P-loop_NTPase"/>
</dbReference>
<evidence type="ECO:0000256" key="5">
    <source>
        <dbReference type="ARBA" id="ARBA00022833"/>
    </source>
</evidence>
<evidence type="ECO:0000256" key="6">
    <source>
        <dbReference type="ARBA" id="ARBA00022840"/>
    </source>
</evidence>
<dbReference type="InterPro" id="IPR059033">
    <property type="entry name" value="C144_05_dom"/>
</dbReference>
<evidence type="ECO:0000256" key="4">
    <source>
        <dbReference type="ARBA" id="ARBA00022801"/>
    </source>
</evidence>
<dbReference type="Pfam" id="PF00176">
    <property type="entry name" value="SNF2-rel_dom"/>
    <property type="match status" value="1"/>
</dbReference>
<dbReference type="GO" id="GO:0008270">
    <property type="term" value="F:zinc ion binding"/>
    <property type="evidence" value="ECO:0007669"/>
    <property type="project" value="UniProtKB-KW"/>
</dbReference>
<dbReference type="SMART" id="SM00184">
    <property type="entry name" value="RING"/>
    <property type="match status" value="1"/>
</dbReference>
<dbReference type="PROSITE" id="PS50089">
    <property type="entry name" value="ZF_RING_2"/>
    <property type="match status" value="1"/>
</dbReference>
<dbReference type="InterPro" id="IPR000330">
    <property type="entry name" value="SNF2_N"/>
</dbReference>
<dbReference type="GO" id="GO:0006974">
    <property type="term" value="P:DNA damage response"/>
    <property type="evidence" value="ECO:0007669"/>
    <property type="project" value="TreeGrafter"/>
</dbReference>
<dbReference type="Pfam" id="PF26021">
    <property type="entry name" value="Ferritin_C144_05"/>
    <property type="match status" value="1"/>
</dbReference>
<dbReference type="Pfam" id="PF00097">
    <property type="entry name" value="zf-C3HC4"/>
    <property type="match status" value="1"/>
</dbReference>
<dbReference type="Proteomes" id="UP000799421">
    <property type="component" value="Unassembled WGS sequence"/>
</dbReference>
<evidence type="ECO:0000256" key="3">
    <source>
        <dbReference type="ARBA" id="ARBA00022771"/>
    </source>
</evidence>
<dbReference type="SUPFAM" id="SSF57850">
    <property type="entry name" value="RING/U-box"/>
    <property type="match status" value="1"/>
</dbReference>
<dbReference type="PANTHER" id="PTHR45865">
    <property type="entry name" value="E3 UBIQUITIN-PROTEIN LIGASE SHPRH FAMILY MEMBER"/>
    <property type="match status" value="1"/>
</dbReference>
<dbReference type="Pfam" id="PF00271">
    <property type="entry name" value="Helicase_C"/>
    <property type="match status" value="1"/>
</dbReference>
<dbReference type="InterPro" id="IPR052583">
    <property type="entry name" value="ATP-helicase/E3_Ub-Ligase"/>
</dbReference>
<dbReference type="Gene3D" id="3.30.40.10">
    <property type="entry name" value="Zinc/RING finger domain, C3HC4 (zinc finger)"/>
    <property type="match status" value="1"/>
</dbReference>
<accession>A0A6A7C968</accession>
<evidence type="ECO:0000256" key="2">
    <source>
        <dbReference type="ARBA" id="ARBA00022741"/>
    </source>
</evidence>
<dbReference type="SMART" id="SM00490">
    <property type="entry name" value="HELICc"/>
    <property type="match status" value="1"/>
</dbReference>
<reference evidence="9" key="1">
    <citation type="journal article" date="2020" name="Stud. Mycol.">
        <title>101 Dothideomycetes genomes: a test case for predicting lifestyles and emergence of pathogens.</title>
        <authorList>
            <person name="Haridas S."/>
            <person name="Albert R."/>
            <person name="Binder M."/>
            <person name="Bloem J."/>
            <person name="Labutti K."/>
            <person name="Salamov A."/>
            <person name="Andreopoulos B."/>
            <person name="Baker S."/>
            <person name="Barry K."/>
            <person name="Bills G."/>
            <person name="Bluhm B."/>
            <person name="Cannon C."/>
            <person name="Castanera R."/>
            <person name="Culley D."/>
            <person name="Daum C."/>
            <person name="Ezra D."/>
            <person name="Gonzalez J."/>
            <person name="Henrissat B."/>
            <person name="Kuo A."/>
            <person name="Liang C."/>
            <person name="Lipzen A."/>
            <person name="Lutzoni F."/>
            <person name="Magnuson J."/>
            <person name="Mondo S."/>
            <person name="Nolan M."/>
            <person name="Ohm R."/>
            <person name="Pangilinan J."/>
            <person name="Park H.-J."/>
            <person name="Ramirez L."/>
            <person name="Alfaro M."/>
            <person name="Sun H."/>
            <person name="Tritt A."/>
            <person name="Yoshinaga Y."/>
            <person name="Zwiers L.-H."/>
            <person name="Turgeon B."/>
            <person name="Goodwin S."/>
            <person name="Spatafora J."/>
            <person name="Crous P."/>
            <person name="Grigoriev I."/>
        </authorList>
    </citation>
    <scope>NUCLEOTIDE SEQUENCE</scope>
    <source>
        <strain evidence="9">CBS 480.64</strain>
    </source>
</reference>
<keyword evidence="10" id="KW-1185">Reference proteome</keyword>
<dbReference type="GO" id="GO:0061630">
    <property type="term" value="F:ubiquitin protein ligase activity"/>
    <property type="evidence" value="ECO:0007669"/>
    <property type="project" value="TreeGrafter"/>
</dbReference>
<keyword evidence="2" id="KW-0547">Nucleotide-binding</keyword>
<sequence>MPSPHQLPKCDLLYTGATLVITPERIIGQWRSELAKHAPSLKVFELRNTNWRTKNSGSLYDDSEVVKKLEKEYDIVLVSYDTLGRELNYVEEPPQRNLRHPKKYARRTSCLVKLKWWRICLDEAQMVSSGVTSAARVARQLSRMHSWAVSGTPMYTGIQDLHGLLIFLDYKPFSQSVKLWNLLVTKHRHLCQRLFGTIAIRHNKALVGGELELPPQKRIVVTMPFSAVEQQAYTTMFEEMCIDVGVNLDGSPNNGYWDPNDPVTVQKMRSWLRRLRMACLHPLMNGHTGKLLGRSNTALLTVTDVLQMMMDENVKAIRNHERDVVQSLLMQGHVIGNNRQDELRAAHALQFYTNALKKSAVLLQDARDRMSAFSNKTNSAKKSTSEVSKVLTELTNNLRTALLDRHLAAFHAATATYQYKINNSVVKPGSDQFNRLEQSEAEAYDLARGLRAEILEDSRSRANRLMSQVTDLVSKNKQTSFPDIDELLGDDVQYVTQHDLGIFQGLAEYGALIQQWRSKLVSYIAKPLMDQNDDQVATGEEYDNSVLEQDALYAYFDALKALCADLNLLVTGSSAHLVENETRGDDASSVEYMRVSSLLRAEKRIIRPAGFRGSLQSSMNQARSSQDMEQFNTLRKIFSSYSKVLTGLQRELSLFRGAQNQRLEFYRQLQQISSGVSPWKDKLDDRFDVESFEQFHAAETKANGQVKQLKTKQRYFQNLMEKGEHRDEQSECPICKDNFDEGILTVCGHECCKTCIAKWWQERHTCPNCRVRLSRNDLHHFKRGARVLKANEEPHSSIHHPSLSTTQAIDSQMMQEINNITLPASFGTRIDTLCRHLKWLRQISPGTKSVIYSQFTPFLDILSKALQQCAIRFCRVGNLSNSIDSFKDFDVFDCLLLDARTSASGLTLTEATQVFICEPMLQTAVELQATARVHRIGQTQPTTVWIYLVQDSIEVPIYNLSLQRRLELEREGGGKAEDAVTAVKPAIDMTGDEFVEQGDLWRCLFGGG</sequence>
<dbReference type="GO" id="GO:0016787">
    <property type="term" value="F:hydrolase activity"/>
    <property type="evidence" value="ECO:0007669"/>
    <property type="project" value="UniProtKB-KW"/>
</dbReference>
<dbReference type="GO" id="GO:0005634">
    <property type="term" value="C:nucleus"/>
    <property type="evidence" value="ECO:0007669"/>
    <property type="project" value="TreeGrafter"/>
</dbReference>